<accession>A0A4P8XV36</accession>
<dbReference type="Gene3D" id="3.30.70.1350">
    <property type="entry name" value="Cation efflux protein, cytoplasmic domain"/>
    <property type="match status" value="1"/>
</dbReference>
<evidence type="ECO:0000313" key="11">
    <source>
        <dbReference type="Proteomes" id="UP000301475"/>
    </source>
</evidence>
<gene>
    <name evidence="10" type="ORF">E5Z56_03780</name>
</gene>
<protein>
    <submittedName>
        <fullName evidence="10">Cation transporter</fullName>
    </submittedName>
</protein>
<dbReference type="InterPro" id="IPR002524">
    <property type="entry name" value="Cation_efflux"/>
</dbReference>
<dbReference type="GO" id="GO:0016020">
    <property type="term" value="C:membrane"/>
    <property type="evidence" value="ECO:0007669"/>
    <property type="project" value="UniProtKB-SubCell"/>
</dbReference>
<comment type="subcellular location">
    <subcellularLocation>
        <location evidence="1">Membrane</location>
        <topology evidence="1">Multi-pass membrane protein</topology>
    </subcellularLocation>
</comment>
<organism evidence="10 11">
    <name type="scientific">Ruminococcus bovis</name>
    <dbReference type="NCBI Taxonomy" id="2564099"/>
    <lineage>
        <taxon>Bacteria</taxon>
        <taxon>Bacillati</taxon>
        <taxon>Bacillota</taxon>
        <taxon>Clostridia</taxon>
        <taxon>Eubacteriales</taxon>
        <taxon>Oscillospiraceae</taxon>
        <taxon>Ruminococcus</taxon>
    </lineage>
</organism>
<keyword evidence="4 7" id="KW-0812">Transmembrane</keyword>
<feature type="transmembrane region" description="Helical" evidence="7">
    <location>
        <begin position="117"/>
        <end position="139"/>
    </location>
</feature>
<reference evidence="10 11" key="1">
    <citation type="submission" date="2019-04" db="EMBL/GenBank/DDBJ databases">
        <authorList>
            <person name="Embree M."/>
            <person name="Gaffney J.R."/>
        </authorList>
    </citation>
    <scope>NUCLEOTIDE SEQUENCE [LARGE SCALE GENOMIC DNA]</scope>
    <source>
        <strain evidence="10 11">JE7A12</strain>
    </source>
</reference>
<name>A0A4P8XV36_9FIRM</name>
<evidence type="ECO:0000313" key="10">
    <source>
        <dbReference type="EMBL" id="QCT06532.1"/>
    </source>
</evidence>
<evidence type="ECO:0000256" key="7">
    <source>
        <dbReference type="SAM" id="Phobius"/>
    </source>
</evidence>
<feature type="domain" description="Cation efflux protein cytoplasmic" evidence="9">
    <location>
        <begin position="216"/>
        <end position="290"/>
    </location>
</feature>
<proteinExistence type="inferred from homology"/>
<dbReference type="InterPro" id="IPR027470">
    <property type="entry name" value="Cation_efflux_CTD"/>
</dbReference>
<dbReference type="InterPro" id="IPR058533">
    <property type="entry name" value="Cation_efflux_TM"/>
</dbReference>
<feature type="transmembrane region" description="Helical" evidence="7">
    <location>
        <begin position="184"/>
        <end position="202"/>
    </location>
</feature>
<sequence>MESTEERNRAKVGKLAGIVGIICNFALAGGKFVVGTLVSSMSIIADSVNNLSDAASSIVTLLGFKLAEKPADKKHPFGHARFEYLASLTVAVMIFVIGFELAKSSVEKIISPTPVKFSLVTIIVLIVSILVKLWMTFFYNKKGKQIHSTTLLAASADSRNDVLTTTCVLIAMVVELLTKWQIDGIMGALVSLFILYNGIGLIRQTISPLLGEEATPEFRKEIIDFVNSYDKVLGCHDLMIHDYGPAKRYATIHVEVDKDEDPMTCHDTIDRIERQCLKKFGIHMVVHYDPIVTDDLKAEKLQLKIMECLKSKDSRLSIHDFRIANCSSGTLLVFDLVLPEDMMSQRNQIKEYILHSINKGKSKYLLDVTFDIDTND</sequence>
<keyword evidence="11" id="KW-1185">Reference proteome</keyword>
<evidence type="ECO:0000256" key="4">
    <source>
        <dbReference type="ARBA" id="ARBA00022692"/>
    </source>
</evidence>
<dbReference type="PANTHER" id="PTHR43840">
    <property type="entry name" value="MITOCHONDRIAL METAL TRANSPORTER 1-RELATED"/>
    <property type="match status" value="1"/>
</dbReference>
<dbReference type="GO" id="GO:0008324">
    <property type="term" value="F:monoatomic cation transmembrane transporter activity"/>
    <property type="evidence" value="ECO:0007669"/>
    <property type="project" value="InterPro"/>
</dbReference>
<comment type="similarity">
    <text evidence="2">Belongs to the cation diffusion facilitator (CDF) transporter (TC 2.A.4) family.</text>
</comment>
<dbReference type="InterPro" id="IPR036837">
    <property type="entry name" value="Cation_efflux_CTD_sf"/>
</dbReference>
<evidence type="ECO:0000256" key="5">
    <source>
        <dbReference type="ARBA" id="ARBA00022989"/>
    </source>
</evidence>
<dbReference type="SUPFAM" id="SSF160240">
    <property type="entry name" value="Cation efflux protein cytoplasmic domain-like"/>
    <property type="match status" value="1"/>
</dbReference>
<dbReference type="InterPro" id="IPR050291">
    <property type="entry name" value="CDF_Transporter"/>
</dbReference>
<feature type="domain" description="Cation efflux protein transmembrane" evidence="8">
    <location>
        <begin position="18"/>
        <end position="210"/>
    </location>
</feature>
<dbReference type="EMBL" id="CP039381">
    <property type="protein sequence ID" value="QCT06532.1"/>
    <property type="molecule type" value="Genomic_DNA"/>
</dbReference>
<dbReference type="OrthoDB" id="9806522at2"/>
<keyword evidence="3" id="KW-0813">Transport</keyword>
<keyword evidence="6 7" id="KW-0472">Membrane</keyword>
<dbReference type="FunFam" id="1.20.1510.10:FF:000006">
    <property type="entry name" value="Divalent cation efflux transporter"/>
    <property type="match status" value="1"/>
</dbReference>
<evidence type="ECO:0000259" key="9">
    <source>
        <dbReference type="Pfam" id="PF16916"/>
    </source>
</evidence>
<evidence type="ECO:0000256" key="3">
    <source>
        <dbReference type="ARBA" id="ARBA00022448"/>
    </source>
</evidence>
<dbReference type="KEGG" id="ruj:E5Z56_03780"/>
<dbReference type="Gene3D" id="1.20.1510.10">
    <property type="entry name" value="Cation efflux protein transmembrane domain"/>
    <property type="match status" value="1"/>
</dbReference>
<keyword evidence="5 7" id="KW-1133">Transmembrane helix</keyword>
<dbReference type="Pfam" id="PF01545">
    <property type="entry name" value="Cation_efflux"/>
    <property type="match status" value="1"/>
</dbReference>
<dbReference type="Proteomes" id="UP000301475">
    <property type="component" value="Chromosome"/>
</dbReference>
<evidence type="ECO:0000256" key="1">
    <source>
        <dbReference type="ARBA" id="ARBA00004141"/>
    </source>
</evidence>
<evidence type="ECO:0000259" key="8">
    <source>
        <dbReference type="Pfam" id="PF01545"/>
    </source>
</evidence>
<dbReference type="InterPro" id="IPR027469">
    <property type="entry name" value="Cation_efflux_TMD_sf"/>
</dbReference>
<dbReference type="RefSeq" id="WP_138156597.1">
    <property type="nucleotide sequence ID" value="NZ_CP039381.1"/>
</dbReference>
<dbReference type="NCBIfam" id="TIGR01297">
    <property type="entry name" value="CDF"/>
    <property type="match status" value="1"/>
</dbReference>
<evidence type="ECO:0000256" key="6">
    <source>
        <dbReference type="ARBA" id="ARBA00023136"/>
    </source>
</evidence>
<dbReference type="PANTHER" id="PTHR43840:SF15">
    <property type="entry name" value="MITOCHONDRIAL METAL TRANSPORTER 1-RELATED"/>
    <property type="match status" value="1"/>
</dbReference>
<evidence type="ECO:0000256" key="2">
    <source>
        <dbReference type="ARBA" id="ARBA00008114"/>
    </source>
</evidence>
<feature type="transmembrane region" description="Helical" evidence="7">
    <location>
        <begin position="84"/>
        <end position="102"/>
    </location>
</feature>
<dbReference type="AlphaFoldDB" id="A0A4P8XV36"/>
<dbReference type="SUPFAM" id="SSF161111">
    <property type="entry name" value="Cation efflux protein transmembrane domain-like"/>
    <property type="match status" value="1"/>
</dbReference>
<dbReference type="Pfam" id="PF16916">
    <property type="entry name" value="ZT_dimer"/>
    <property type="match status" value="1"/>
</dbReference>
<feature type="transmembrane region" description="Helical" evidence="7">
    <location>
        <begin position="12"/>
        <end position="34"/>
    </location>
</feature>